<gene>
    <name evidence="2" type="ORF">THAOC_16441</name>
</gene>
<dbReference type="EMBL" id="AGNL01018535">
    <property type="protein sequence ID" value="EJK62929.1"/>
    <property type="molecule type" value="Genomic_DNA"/>
</dbReference>
<feature type="compositionally biased region" description="Polar residues" evidence="1">
    <location>
        <begin position="1"/>
        <end position="10"/>
    </location>
</feature>
<comment type="caution">
    <text evidence="2">The sequence shown here is derived from an EMBL/GenBank/DDBJ whole genome shotgun (WGS) entry which is preliminary data.</text>
</comment>
<feature type="region of interest" description="Disordered" evidence="1">
    <location>
        <begin position="167"/>
        <end position="191"/>
    </location>
</feature>
<accession>K0SD97</accession>
<reference evidence="2 3" key="1">
    <citation type="journal article" date="2012" name="Genome Biol.">
        <title>Genome and low-iron response of an oceanic diatom adapted to chronic iron limitation.</title>
        <authorList>
            <person name="Lommer M."/>
            <person name="Specht M."/>
            <person name="Roy A.S."/>
            <person name="Kraemer L."/>
            <person name="Andreson R."/>
            <person name="Gutowska M.A."/>
            <person name="Wolf J."/>
            <person name="Bergner S.V."/>
            <person name="Schilhabel M.B."/>
            <person name="Klostermeier U.C."/>
            <person name="Beiko R.G."/>
            <person name="Rosenstiel P."/>
            <person name="Hippler M."/>
            <person name="Laroche J."/>
        </authorList>
    </citation>
    <scope>NUCLEOTIDE SEQUENCE [LARGE SCALE GENOMIC DNA]</scope>
    <source>
        <strain evidence="2 3">CCMP1005</strain>
    </source>
</reference>
<evidence type="ECO:0000313" key="3">
    <source>
        <dbReference type="Proteomes" id="UP000266841"/>
    </source>
</evidence>
<name>K0SD97_THAOC</name>
<evidence type="ECO:0000313" key="2">
    <source>
        <dbReference type="EMBL" id="EJK62929.1"/>
    </source>
</evidence>
<evidence type="ECO:0000256" key="1">
    <source>
        <dbReference type="SAM" id="MobiDB-lite"/>
    </source>
</evidence>
<proteinExistence type="predicted"/>
<feature type="region of interest" description="Disordered" evidence="1">
    <location>
        <begin position="1"/>
        <end position="143"/>
    </location>
</feature>
<dbReference type="AlphaFoldDB" id="K0SD97"/>
<organism evidence="2 3">
    <name type="scientific">Thalassiosira oceanica</name>
    <name type="common">Marine diatom</name>
    <dbReference type="NCBI Taxonomy" id="159749"/>
    <lineage>
        <taxon>Eukaryota</taxon>
        <taxon>Sar</taxon>
        <taxon>Stramenopiles</taxon>
        <taxon>Ochrophyta</taxon>
        <taxon>Bacillariophyta</taxon>
        <taxon>Coscinodiscophyceae</taxon>
        <taxon>Thalassiosirophycidae</taxon>
        <taxon>Thalassiosirales</taxon>
        <taxon>Thalassiosiraceae</taxon>
        <taxon>Thalassiosira</taxon>
    </lineage>
</organism>
<protein>
    <submittedName>
        <fullName evidence="2">Uncharacterized protein</fullName>
    </submittedName>
</protein>
<dbReference type="Proteomes" id="UP000266841">
    <property type="component" value="Unassembled WGS sequence"/>
</dbReference>
<sequence>MPRQLNQQGEMPSRENWRREKHSGPHNSTGEVVDMFEHDALSQSASTFSRRWKKKNGYKSKTATTADVDADSSPSARHDPNKVMPAASSTSSFPVCSIGKSPAPPRQPSFISDTPLERPRSLPLPSVTPPASPGVLRRPGDDFPRAKLRISFDLRDEMSSEAQASGVIATTNMPHLLSRGDDESSTSEEGS</sequence>
<keyword evidence="3" id="KW-1185">Reference proteome</keyword>